<sequence length="231" mass="26374">MFDVKIGDYSMYKDFGLRALSIDPGTAEVDEKFKEIPGRNGDLDLTDALTGFPVYKNTTMKLTFDFKDGNYDLWLMRASELRNTLHGKRMRVVLGKDDFFYEGRVSVNTEKLNRRYSSVEITVNRDPYKLELYSSLENWLWDSFNFETGIVRNYKDLQVKGNLEVIIPGRTMRVIPVFDCSEEMTVSYNGIIYNLPKGKSKSPDLLLGEGDNTLIFTGNGTVSVDYRGGSL</sequence>
<dbReference type="AlphaFoldDB" id="A0A174K259"/>
<dbReference type="EMBL" id="CYZL01000039">
    <property type="protein sequence ID" value="CUP06102.1"/>
    <property type="molecule type" value="Genomic_DNA"/>
</dbReference>
<reference evidence="1 2" key="1">
    <citation type="submission" date="2015-09" db="EMBL/GenBank/DDBJ databases">
        <authorList>
            <consortium name="Pathogen Informatics"/>
        </authorList>
    </citation>
    <scope>NUCLEOTIDE SEQUENCE [LARGE SCALE GENOMIC DNA]</scope>
    <source>
        <strain evidence="1 2">2789STDY5834835</strain>
    </source>
</reference>
<evidence type="ECO:0008006" key="3">
    <source>
        <dbReference type="Google" id="ProtNLM"/>
    </source>
</evidence>
<dbReference type="Gene3D" id="2.40.30.200">
    <property type="match status" value="1"/>
</dbReference>
<name>A0A174K259_9FIRM</name>
<proteinExistence type="predicted"/>
<accession>A0A174K259</accession>
<organism evidence="1 2">
    <name type="scientific">Anaerobutyricum hallii</name>
    <dbReference type="NCBI Taxonomy" id="39488"/>
    <lineage>
        <taxon>Bacteria</taxon>
        <taxon>Bacillati</taxon>
        <taxon>Bacillota</taxon>
        <taxon>Clostridia</taxon>
        <taxon>Lachnospirales</taxon>
        <taxon>Lachnospiraceae</taxon>
        <taxon>Anaerobutyricum</taxon>
    </lineage>
</organism>
<gene>
    <name evidence="1" type="ORF">ERS852450_02980</name>
</gene>
<dbReference type="RefSeq" id="WP_055299832.1">
    <property type="nucleotide sequence ID" value="NZ_BLYK01000040.1"/>
</dbReference>
<evidence type="ECO:0000313" key="1">
    <source>
        <dbReference type="EMBL" id="CUP06102.1"/>
    </source>
</evidence>
<protein>
    <recommendedName>
        <fullName evidence="3">MtfA protein</fullName>
    </recommendedName>
</protein>
<evidence type="ECO:0000313" key="2">
    <source>
        <dbReference type="Proteomes" id="UP000095679"/>
    </source>
</evidence>
<dbReference type="Proteomes" id="UP000095679">
    <property type="component" value="Unassembled WGS sequence"/>
</dbReference>